<reference evidence="1" key="2">
    <citation type="submission" date="2021-09" db="EMBL/GenBank/DDBJ databases">
        <authorList>
            <person name="Jia N."/>
            <person name="Wang J."/>
            <person name="Shi W."/>
            <person name="Du L."/>
            <person name="Sun Y."/>
            <person name="Zhan W."/>
            <person name="Jiang J."/>
            <person name="Wang Q."/>
            <person name="Zhang B."/>
            <person name="Ji P."/>
            <person name="Sakyi L.B."/>
            <person name="Cui X."/>
            <person name="Yuan T."/>
            <person name="Jiang B."/>
            <person name="Yang W."/>
            <person name="Lam T.T.-Y."/>
            <person name="Chang Q."/>
            <person name="Ding S."/>
            <person name="Wang X."/>
            <person name="Zhu J."/>
            <person name="Ruan X."/>
            <person name="Zhao L."/>
            <person name="Wei J."/>
            <person name="Que T."/>
            <person name="Du C."/>
            <person name="Cheng J."/>
            <person name="Dai P."/>
            <person name="Han X."/>
            <person name="Huang E."/>
            <person name="Gao Y."/>
            <person name="Liu J."/>
            <person name="Shao H."/>
            <person name="Ye R."/>
            <person name="Li L."/>
            <person name="Wei W."/>
            <person name="Wang X."/>
            <person name="Wang C."/>
            <person name="Huo Q."/>
            <person name="Li W."/>
            <person name="Guo W."/>
            <person name="Chen H."/>
            <person name="Chen S."/>
            <person name="Zhou L."/>
            <person name="Zhou L."/>
            <person name="Ni X."/>
            <person name="Tian J."/>
            <person name="Zhou Y."/>
            <person name="Sheng Y."/>
            <person name="Liu T."/>
            <person name="Pan Y."/>
            <person name="Xia L."/>
            <person name="Li J."/>
            <person name="Zhao F."/>
            <person name="Cao W."/>
        </authorList>
    </citation>
    <scope>NUCLEOTIDE SEQUENCE</scope>
    <source>
        <strain evidence="1">Rsan-2018</strain>
        <tissue evidence="1">Larvae</tissue>
    </source>
</reference>
<evidence type="ECO:0000313" key="1">
    <source>
        <dbReference type="EMBL" id="KAH7961458.1"/>
    </source>
</evidence>
<gene>
    <name evidence="1" type="ORF">HPB52_009235</name>
</gene>
<dbReference type="Proteomes" id="UP000821837">
    <property type="component" value="Chromosome 3"/>
</dbReference>
<accession>A0A9D4PYZ8</accession>
<comment type="caution">
    <text evidence="1">The sequence shown here is derived from an EMBL/GenBank/DDBJ whole genome shotgun (WGS) entry which is preliminary data.</text>
</comment>
<evidence type="ECO:0000313" key="2">
    <source>
        <dbReference type="Proteomes" id="UP000821837"/>
    </source>
</evidence>
<sequence>MKANVQYNGYHLCSYYFTECAYADLARTRQLLTAVPAFAVEEVSLIDEATEATLDRLLGTCPGLHKAPTSHLRGLDYLSVVKAAVDHLT</sequence>
<dbReference type="EMBL" id="JABSTV010001249">
    <property type="protein sequence ID" value="KAH7961458.1"/>
    <property type="molecule type" value="Genomic_DNA"/>
</dbReference>
<protein>
    <submittedName>
        <fullName evidence="1">Uncharacterized protein</fullName>
    </submittedName>
</protein>
<name>A0A9D4PYZ8_RHISA</name>
<dbReference type="AlphaFoldDB" id="A0A9D4PYZ8"/>
<keyword evidence="2" id="KW-1185">Reference proteome</keyword>
<dbReference type="VEuPathDB" id="VectorBase:RSAN_026277"/>
<reference evidence="1" key="1">
    <citation type="journal article" date="2020" name="Cell">
        <title>Large-Scale Comparative Analyses of Tick Genomes Elucidate Their Genetic Diversity and Vector Capacities.</title>
        <authorList>
            <consortium name="Tick Genome and Microbiome Consortium (TIGMIC)"/>
            <person name="Jia N."/>
            <person name="Wang J."/>
            <person name="Shi W."/>
            <person name="Du L."/>
            <person name="Sun Y."/>
            <person name="Zhan W."/>
            <person name="Jiang J.F."/>
            <person name="Wang Q."/>
            <person name="Zhang B."/>
            <person name="Ji P."/>
            <person name="Bell-Sakyi L."/>
            <person name="Cui X.M."/>
            <person name="Yuan T.T."/>
            <person name="Jiang B.G."/>
            <person name="Yang W.F."/>
            <person name="Lam T.T."/>
            <person name="Chang Q.C."/>
            <person name="Ding S.J."/>
            <person name="Wang X.J."/>
            <person name="Zhu J.G."/>
            <person name="Ruan X.D."/>
            <person name="Zhao L."/>
            <person name="Wei J.T."/>
            <person name="Ye R.Z."/>
            <person name="Que T.C."/>
            <person name="Du C.H."/>
            <person name="Zhou Y.H."/>
            <person name="Cheng J.X."/>
            <person name="Dai P.F."/>
            <person name="Guo W.B."/>
            <person name="Han X.H."/>
            <person name="Huang E.J."/>
            <person name="Li L.F."/>
            <person name="Wei W."/>
            <person name="Gao Y.C."/>
            <person name="Liu J.Z."/>
            <person name="Shao H.Z."/>
            <person name="Wang X."/>
            <person name="Wang C.C."/>
            <person name="Yang T.C."/>
            <person name="Huo Q.B."/>
            <person name="Li W."/>
            <person name="Chen H.Y."/>
            <person name="Chen S.E."/>
            <person name="Zhou L.G."/>
            <person name="Ni X.B."/>
            <person name="Tian J.H."/>
            <person name="Sheng Y."/>
            <person name="Liu T."/>
            <person name="Pan Y.S."/>
            <person name="Xia L.Y."/>
            <person name="Li J."/>
            <person name="Zhao F."/>
            <person name="Cao W.C."/>
        </authorList>
    </citation>
    <scope>NUCLEOTIDE SEQUENCE</scope>
    <source>
        <strain evidence="1">Rsan-2018</strain>
    </source>
</reference>
<proteinExistence type="predicted"/>
<organism evidence="1 2">
    <name type="scientific">Rhipicephalus sanguineus</name>
    <name type="common">Brown dog tick</name>
    <name type="synonym">Ixodes sanguineus</name>
    <dbReference type="NCBI Taxonomy" id="34632"/>
    <lineage>
        <taxon>Eukaryota</taxon>
        <taxon>Metazoa</taxon>
        <taxon>Ecdysozoa</taxon>
        <taxon>Arthropoda</taxon>
        <taxon>Chelicerata</taxon>
        <taxon>Arachnida</taxon>
        <taxon>Acari</taxon>
        <taxon>Parasitiformes</taxon>
        <taxon>Ixodida</taxon>
        <taxon>Ixodoidea</taxon>
        <taxon>Ixodidae</taxon>
        <taxon>Rhipicephalinae</taxon>
        <taxon>Rhipicephalus</taxon>
        <taxon>Rhipicephalus</taxon>
    </lineage>
</organism>